<dbReference type="AlphaFoldDB" id="A0A812UYH4"/>
<comment type="caution">
    <text evidence="2">The sequence shown here is derived from an EMBL/GenBank/DDBJ whole genome shotgun (WGS) entry which is preliminary data.</text>
</comment>
<reference evidence="2" key="1">
    <citation type="submission" date="2021-02" db="EMBL/GenBank/DDBJ databases">
        <authorList>
            <person name="Dougan E. K."/>
            <person name="Rhodes N."/>
            <person name="Thang M."/>
            <person name="Chan C."/>
        </authorList>
    </citation>
    <scope>NUCLEOTIDE SEQUENCE</scope>
</reference>
<keyword evidence="3" id="KW-1185">Reference proteome</keyword>
<dbReference type="Proteomes" id="UP000649617">
    <property type="component" value="Unassembled WGS sequence"/>
</dbReference>
<evidence type="ECO:0000313" key="3">
    <source>
        <dbReference type="Proteomes" id="UP000649617"/>
    </source>
</evidence>
<feature type="region of interest" description="Disordered" evidence="1">
    <location>
        <begin position="1"/>
        <end position="22"/>
    </location>
</feature>
<evidence type="ECO:0000256" key="1">
    <source>
        <dbReference type="SAM" id="MobiDB-lite"/>
    </source>
</evidence>
<dbReference type="EMBL" id="CAJNIZ010040725">
    <property type="protein sequence ID" value="CAE7606781.1"/>
    <property type="molecule type" value="Genomic_DNA"/>
</dbReference>
<feature type="non-terminal residue" evidence="2">
    <location>
        <position position="54"/>
    </location>
</feature>
<evidence type="ECO:0000313" key="2">
    <source>
        <dbReference type="EMBL" id="CAE7606781.1"/>
    </source>
</evidence>
<protein>
    <submittedName>
        <fullName evidence="2">Uncharacterized protein</fullName>
    </submittedName>
</protein>
<sequence length="54" mass="5035">DDERGRRAAGMEGAARGGGGTADEARSLWNGCAGAGCNGCHAALGAAAFAGAAA</sequence>
<organism evidence="2 3">
    <name type="scientific">Symbiodinium pilosum</name>
    <name type="common">Dinoflagellate</name>
    <dbReference type="NCBI Taxonomy" id="2952"/>
    <lineage>
        <taxon>Eukaryota</taxon>
        <taxon>Sar</taxon>
        <taxon>Alveolata</taxon>
        <taxon>Dinophyceae</taxon>
        <taxon>Suessiales</taxon>
        <taxon>Symbiodiniaceae</taxon>
        <taxon>Symbiodinium</taxon>
    </lineage>
</organism>
<accession>A0A812UYH4</accession>
<feature type="non-terminal residue" evidence="2">
    <location>
        <position position="1"/>
    </location>
</feature>
<gene>
    <name evidence="2" type="ORF">SPIL2461_LOCUS16044</name>
</gene>
<name>A0A812UYH4_SYMPI</name>
<proteinExistence type="predicted"/>